<comment type="caution">
    <text evidence="3">The sequence shown here is derived from an EMBL/GenBank/DDBJ whole genome shotgun (WGS) entry which is preliminary data.</text>
</comment>
<dbReference type="AlphaFoldDB" id="A0A644UQL7"/>
<comment type="similarity">
    <text evidence="1">Belongs to the PRORSD1 family.</text>
</comment>
<proteinExistence type="inferred from homology"/>
<sequence>MSDLEKRQKVYDYLKRLEVKYTVTEHPAVFSIDEIKALKINLKGDVCKNLFLRDSAGKRHFLVTMRNDKTAPLKVLQQKLGISRLSFASQERLAKYLDLAQGEVTPFGILNDEGCEVEIVFDSALEGNPCLGVHPNDNTATVWISFNDLYRSVSAHGNRIHMVALDD</sequence>
<evidence type="ECO:0000313" key="3">
    <source>
        <dbReference type="EMBL" id="MPL80973.1"/>
    </source>
</evidence>
<gene>
    <name evidence="3" type="primary">proX_2</name>
    <name evidence="3" type="ORF">SDC9_26881</name>
</gene>
<dbReference type="InterPro" id="IPR007214">
    <property type="entry name" value="YbaK/aa-tRNA-synth-assoc-dom"/>
</dbReference>
<reference evidence="3" key="1">
    <citation type="submission" date="2019-08" db="EMBL/GenBank/DDBJ databases">
        <authorList>
            <person name="Kucharzyk K."/>
            <person name="Murdoch R.W."/>
            <person name="Higgins S."/>
            <person name="Loffler F."/>
        </authorList>
    </citation>
    <scope>NUCLEOTIDE SEQUENCE</scope>
</reference>
<dbReference type="FunFam" id="3.90.960.10:FF:000005">
    <property type="entry name" value="Putative prolyl-tRNA synthetase"/>
    <property type="match status" value="1"/>
</dbReference>
<dbReference type="PANTHER" id="PTHR31423:SF3">
    <property type="entry name" value="PROLYL-TRNA SYNTHETASE ASSOCIATED DOMAIN-CONTAINING PROTEIN 1-RELATED"/>
    <property type="match status" value="1"/>
</dbReference>
<dbReference type="CDD" id="cd04335">
    <property type="entry name" value="PrdX_deacylase"/>
    <property type="match status" value="1"/>
</dbReference>
<dbReference type="EMBL" id="VSSQ01000144">
    <property type="protein sequence ID" value="MPL80973.1"/>
    <property type="molecule type" value="Genomic_DNA"/>
</dbReference>
<evidence type="ECO:0000259" key="2">
    <source>
        <dbReference type="Pfam" id="PF04073"/>
    </source>
</evidence>
<dbReference type="Gene3D" id="3.90.960.10">
    <property type="entry name" value="YbaK/aminoacyl-tRNA synthetase-associated domain"/>
    <property type="match status" value="1"/>
</dbReference>
<protein>
    <submittedName>
        <fullName evidence="3">Prolyl-tRNA editing protein ProX</fullName>
    </submittedName>
</protein>
<dbReference type="InterPro" id="IPR040285">
    <property type="entry name" value="ProX/PRXD1"/>
</dbReference>
<organism evidence="3">
    <name type="scientific">bioreactor metagenome</name>
    <dbReference type="NCBI Taxonomy" id="1076179"/>
    <lineage>
        <taxon>unclassified sequences</taxon>
        <taxon>metagenomes</taxon>
        <taxon>ecological metagenomes</taxon>
    </lineage>
</organism>
<name>A0A644UQL7_9ZZZZ</name>
<evidence type="ECO:0000256" key="1">
    <source>
        <dbReference type="ARBA" id="ARBA00010201"/>
    </source>
</evidence>
<dbReference type="SUPFAM" id="SSF55826">
    <property type="entry name" value="YbaK/ProRS associated domain"/>
    <property type="match status" value="1"/>
</dbReference>
<accession>A0A644UQL7</accession>
<dbReference type="PANTHER" id="PTHR31423">
    <property type="entry name" value="YBAK DOMAIN-CONTAINING PROTEIN"/>
    <property type="match status" value="1"/>
</dbReference>
<dbReference type="InterPro" id="IPR036754">
    <property type="entry name" value="YbaK/aa-tRNA-synt-asso_dom_sf"/>
</dbReference>
<dbReference type="GO" id="GO:0002161">
    <property type="term" value="F:aminoacyl-tRNA deacylase activity"/>
    <property type="evidence" value="ECO:0007669"/>
    <property type="project" value="InterPro"/>
</dbReference>
<feature type="domain" description="YbaK/aminoacyl-tRNA synthetase-associated" evidence="2">
    <location>
        <begin position="26"/>
        <end position="150"/>
    </location>
</feature>
<dbReference type="Pfam" id="PF04073">
    <property type="entry name" value="tRNA_edit"/>
    <property type="match status" value="1"/>
</dbReference>